<organism evidence="9 10">
    <name type="scientific">Falsiroseomonas algicola</name>
    <dbReference type="NCBI Taxonomy" id="2716930"/>
    <lineage>
        <taxon>Bacteria</taxon>
        <taxon>Pseudomonadati</taxon>
        <taxon>Pseudomonadota</taxon>
        <taxon>Alphaproteobacteria</taxon>
        <taxon>Acetobacterales</taxon>
        <taxon>Roseomonadaceae</taxon>
        <taxon>Falsiroseomonas</taxon>
    </lineage>
</organism>
<keyword evidence="4 7" id="KW-0812">Transmembrane</keyword>
<dbReference type="PANTHER" id="PTHR30151">
    <property type="entry name" value="ALKANE SULFONATE ABC TRANSPORTER-RELATED, MEMBRANE SUBUNIT"/>
    <property type="match status" value="1"/>
</dbReference>
<dbReference type="AlphaFoldDB" id="A0A6M1LKP9"/>
<gene>
    <name evidence="9" type="ORF">G3576_12200</name>
</gene>
<evidence type="ECO:0000256" key="7">
    <source>
        <dbReference type="RuleBase" id="RU363032"/>
    </source>
</evidence>
<accession>A0A6M1LKP9</accession>
<evidence type="ECO:0000256" key="3">
    <source>
        <dbReference type="ARBA" id="ARBA00022475"/>
    </source>
</evidence>
<dbReference type="Proteomes" id="UP000475385">
    <property type="component" value="Unassembled WGS sequence"/>
</dbReference>
<feature type="transmembrane region" description="Helical" evidence="7">
    <location>
        <begin position="68"/>
        <end position="92"/>
    </location>
</feature>
<dbReference type="InterPro" id="IPR000515">
    <property type="entry name" value="MetI-like"/>
</dbReference>
<keyword evidence="5 7" id="KW-1133">Transmembrane helix</keyword>
<dbReference type="SUPFAM" id="SSF161098">
    <property type="entry name" value="MetI-like"/>
    <property type="match status" value="1"/>
</dbReference>
<dbReference type="RefSeq" id="WP_164694680.1">
    <property type="nucleotide sequence ID" value="NZ_JAAIKB010000004.1"/>
</dbReference>
<sequence length="274" mass="29377">MSATSADDAPVRPGTAAADWLLPALGGAIFLGGWETLVRLLGVPKFILPAPSLIFETLVKDRASLLEALGFTATITLSAFVLAMLSGIALGVALTQNRMVERTFWPYAVMMQVTPVIAIAPIIVIWVGLDRVWLALLILAWLVAFFPILSNTAAGMKSVDHGLSNVFDLCGASRWKRFRYLQLPGALPYILAGARISSGLSVIGAVVAEFVAGSGSATGLAWVIVESGSLLNVPRMFAALFLLSAFGITIWLVMSAVQRALLRRWHESELAREN</sequence>
<evidence type="ECO:0000256" key="2">
    <source>
        <dbReference type="ARBA" id="ARBA00022448"/>
    </source>
</evidence>
<keyword evidence="2 7" id="KW-0813">Transport</keyword>
<dbReference type="EMBL" id="JAAIKB010000004">
    <property type="protein sequence ID" value="NGM20777.1"/>
    <property type="molecule type" value="Genomic_DNA"/>
</dbReference>
<evidence type="ECO:0000256" key="4">
    <source>
        <dbReference type="ARBA" id="ARBA00022692"/>
    </source>
</evidence>
<dbReference type="PANTHER" id="PTHR30151:SF41">
    <property type="entry name" value="ABC TRANSPORTER PERMEASE PROTEIN"/>
    <property type="match status" value="1"/>
</dbReference>
<keyword evidence="6 7" id="KW-0472">Membrane</keyword>
<dbReference type="GO" id="GO:0055085">
    <property type="term" value="P:transmembrane transport"/>
    <property type="evidence" value="ECO:0007669"/>
    <property type="project" value="InterPro"/>
</dbReference>
<protein>
    <submittedName>
        <fullName evidence="9">ABC transporter permease</fullName>
    </submittedName>
</protein>
<evidence type="ECO:0000256" key="5">
    <source>
        <dbReference type="ARBA" id="ARBA00022989"/>
    </source>
</evidence>
<evidence type="ECO:0000259" key="8">
    <source>
        <dbReference type="PROSITE" id="PS50928"/>
    </source>
</evidence>
<dbReference type="InterPro" id="IPR035906">
    <property type="entry name" value="MetI-like_sf"/>
</dbReference>
<keyword evidence="3" id="KW-1003">Cell membrane</keyword>
<comment type="similarity">
    <text evidence="7">Belongs to the binding-protein-dependent transport system permease family.</text>
</comment>
<dbReference type="Gene3D" id="1.10.3720.10">
    <property type="entry name" value="MetI-like"/>
    <property type="match status" value="1"/>
</dbReference>
<feature type="transmembrane region" description="Helical" evidence="7">
    <location>
        <begin position="132"/>
        <end position="149"/>
    </location>
</feature>
<dbReference type="PROSITE" id="PS50928">
    <property type="entry name" value="ABC_TM1"/>
    <property type="match status" value="1"/>
</dbReference>
<evidence type="ECO:0000256" key="6">
    <source>
        <dbReference type="ARBA" id="ARBA00023136"/>
    </source>
</evidence>
<evidence type="ECO:0000313" key="9">
    <source>
        <dbReference type="EMBL" id="NGM20777.1"/>
    </source>
</evidence>
<feature type="transmembrane region" description="Helical" evidence="7">
    <location>
        <begin position="104"/>
        <end position="126"/>
    </location>
</feature>
<name>A0A6M1LKP9_9PROT</name>
<dbReference type="Pfam" id="PF00528">
    <property type="entry name" value="BPD_transp_1"/>
    <property type="match status" value="1"/>
</dbReference>
<comment type="caution">
    <text evidence="9">The sequence shown here is derived from an EMBL/GenBank/DDBJ whole genome shotgun (WGS) entry which is preliminary data.</text>
</comment>
<evidence type="ECO:0000313" key="10">
    <source>
        <dbReference type="Proteomes" id="UP000475385"/>
    </source>
</evidence>
<keyword evidence="10" id="KW-1185">Reference proteome</keyword>
<reference evidence="9 10" key="1">
    <citation type="submission" date="2020-03" db="EMBL/GenBank/DDBJ databases">
        <title>Roseomonas stagni sp. nov., isolated from pond water in Japan.</title>
        <authorList>
            <person name="Furuhata K."/>
            <person name="Miyamoto H."/>
            <person name="Goto K."/>
        </authorList>
    </citation>
    <scope>NUCLEOTIDE SEQUENCE [LARGE SCALE GENOMIC DNA]</scope>
    <source>
        <strain evidence="9 10">PeD5</strain>
    </source>
</reference>
<comment type="subcellular location">
    <subcellularLocation>
        <location evidence="1 7">Cell membrane</location>
        <topology evidence="1 7">Multi-pass membrane protein</topology>
    </subcellularLocation>
</comment>
<feature type="transmembrane region" description="Helical" evidence="7">
    <location>
        <begin position="237"/>
        <end position="257"/>
    </location>
</feature>
<feature type="domain" description="ABC transmembrane type-1" evidence="8">
    <location>
        <begin position="69"/>
        <end position="254"/>
    </location>
</feature>
<evidence type="ECO:0000256" key="1">
    <source>
        <dbReference type="ARBA" id="ARBA00004651"/>
    </source>
</evidence>
<feature type="transmembrane region" description="Helical" evidence="7">
    <location>
        <begin position="200"/>
        <end position="225"/>
    </location>
</feature>
<dbReference type="CDD" id="cd06261">
    <property type="entry name" value="TM_PBP2"/>
    <property type="match status" value="1"/>
</dbReference>
<dbReference type="GO" id="GO:0005886">
    <property type="term" value="C:plasma membrane"/>
    <property type="evidence" value="ECO:0007669"/>
    <property type="project" value="UniProtKB-SubCell"/>
</dbReference>
<proteinExistence type="inferred from homology"/>